<keyword evidence="4 7" id="KW-0812">Transmembrane</keyword>
<protein>
    <submittedName>
        <fullName evidence="8">MatE protein</fullName>
    </submittedName>
</protein>
<keyword evidence="6 7" id="KW-0472">Membrane</keyword>
<evidence type="ECO:0000256" key="1">
    <source>
        <dbReference type="ARBA" id="ARBA00004651"/>
    </source>
</evidence>
<gene>
    <name evidence="8" type="ORF">SAMN05421730_101582</name>
</gene>
<dbReference type="Pfam" id="PF01554">
    <property type="entry name" value="MatE"/>
    <property type="match status" value="1"/>
</dbReference>
<keyword evidence="3" id="KW-1003">Cell membrane</keyword>
<evidence type="ECO:0000313" key="9">
    <source>
        <dbReference type="Proteomes" id="UP000199315"/>
    </source>
</evidence>
<feature type="transmembrane region" description="Helical" evidence="7">
    <location>
        <begin position="102"/>
        <end position="118"/>
    </location>
</feature>
<dbReference type="AlphaFoldDB" id="A0A1D3TV66"/>
<dbReference type="STRING" id="1619234.SAMN05421730_101582"/>
<dbReference type="GO" id="GO:0005886">
    <property type="term" value="C:plasma membrane"/>
    <property type="evidence" value="ECO:0007669"/>
    <property type="project" value="UniProtKB-SubCell"/>
</dbReference>
<keyword evidence="9" id="KW-1185">Reference proteome</keyword>
<name>A0A1D3TV66_9FIRM</name>
<evidence type="ECO:0000313" key="8">
    <source>
        <dbReference type="EMBL" id="SCP98009.1"/>
    </source>
</evidence>
<feature type="transmembrane region" description="Helical" evidence="7">
    <location>
        <begin position="17"/>
        <end position="39"/>
    </location>
</feature>
<dbReference type="PANTHER" id="PTHR43549:SF3">
    <property type="entry name" value="MULTIDRUG RESISTANCE PROTEIN YPNP-RELATED"/>
    <property type="match status" value="1"/>
</dbReference>
<evidence type="ECO:0000256" key="4">
    <source>
        <dbReference type="ARBA" id="ARBA00022692"/>
    </source>
</evidence>
<comment type="subcellular location">
    <subcellularLocation>
        <location evidence="1">Cell membrane</location>
        <topology evidence="1">Multi-pass membrane protein</topology>
    </subcellularLocation>
</comment>
<keyword evidence="5 7" id="KW-1133">Transmembrane helix</keyword>
<evidence type="ECO:0000256" key="5">
    <source>
        <dbReference type="ARBA" id="ARBA00022989"/>
    </source>
</evidence>
<dbReference type="PANTHER" id="PTHR43549">
    <property type="entry name" value="MULTIDRUG RESISTANCE PROTEIN YPNP-RELATED"/>
    <property type="match status" value="1"/>
</dbReference>
<feature type="transmembrane region" description="Helical" evidence="7">
    <location>
        <begin position="45"/>
        <end position="65"/>
    </location>
</feature>
<keyword evidence="2" id="KW-0813">Transport</keyword>
<dbReference type="InterPro" id="IPR002528">
    <property type="entry name" value="MATE_fam"/>
</dbReference>
<evidence type="ECO:0000256" key="3">
    <source>
        <dbReference type="ARBA" id="ARBA00022475"/>
    </source>
</evidence>
<dbReference type="GO" id="GO:0042910">
    <property type="term" value="F:xenobiotic transmembrane transporter activity"/>
    <property type="evidence" value="ECO:0007669"/>
    <property type="project" value="InterPro"/>
</dbReference>
<evidence type="ECO:0000256" key="2">
    <source>
        <dbReference type="ARBA" id="ARBA00022448"/>
    </source>
</evidence>
<proteinExistence type="predicted"/>
<dbReference type="InterPro" id="IPR052031">
    <property type="entry name" value="Membrane_Transporter-Flippase"/>
</dbReference>
<reference evidence="8 9" key="1">
    <citation type="submission" date="2016-09" db="EMBL/GenBank/DDBJ databases">
        <authorList>
            <person name="Capua I."/>
            <person name="De Benedictis P."/>
            <person name="Joannis T."/>
            <person name="Lombin L.H."/>
            <person name="Cattoli G."/>
        </authorList>
    </citation>
    <scope>NUCLEOTIDE SEQUENCE [LARGE SCALE GENOMIC DNA]</scope>
    <source>
        <strain evidence="8 9">GluBS11</strain>
    </source>
</reference>
<organism evidence="8 9">
    <name type="scientific">Anaerobium acetethylicum</name>
    <dbReference type="NCBI Taxonomy" id="1619234"/>
    <lineage>
        <taxon>Bacteria</taxon>
        <taxon>Bacillati</taxon>
        <taxon>Bacillota</taxon>
        <taxon>Clostridia</taxon>
        <taxon>Lachnospirales</taxon>
        <taxon>Lachnospiraceae</taxon>
        <taxon>Anaerobium</taxon>
    </lineage>
</organism>
<dbReference type="Proteomes" id="UP000199315">
    <property type="component" value="Unassembled WGS sequence"/>
</dbReference>
<evidence type="ECO:0000256" key="7">
    <source>
        <dbReference type="SAM" id="Phobius"/>
    </source>
</evidence>
<sequence length="141" mass="15866">MNTPGNTLELANSYIRALYCGLILTMAYNVSSSILRAIGDSRTPLYFLILSSFLNIALDIIFIVVFKLGTAGGVVELVCRLSAIRFLLAPLGYWCVRLTNPITWIFTCIMFTGSYFWWEMNARKQQPDKQPGLLTSNIDNL</sequence>
<accession>A0A1D3TV66</accession>
<dbReference type="GO" id="GO:0015297">
    <property type="term" value="F:antiporter activity"/>
    <property type="evidence" value="ECO:0007669"/>
    <property type="project" value="InterPro"/>
</dbReference>
<dbReference type="EMBL" id="FMKA01000015">
    <property type="protein sequence ID" value="SCP98009.1"/>
    <property type="molecule type" value="Genomic_DNA"/>
</dbReference>
<evidence type="ECO:0000256" key="6">
    <source>
        <dbReference type="ARBA" id="ARBA00023136"/>
    </source>
</evidence>